<accession>A0AAD6HSE1</accession>
<feature type="compositionally biased region" description="Basic and acidic residues" evidence="1">
    <location>
        <begin position="21"/>
        <end position="30"/>
    </location>
</feature>
<dbReference type="AlphaFoldDB" id="A0AAD6HSE1"/>
<organism evidence="2 3">
    <name type="scientific">Penicillium malachiteum</name>
    <dbReference type="NCBI Taxonomy" id="1324776"/>
    <lineage>
        <taxon>Eukaryota</taxon>
        <taxon>Fungi</taxon>
        <taxon>Dikarya</taxon>
        <taxon>Ascomycota</taxon>
        <taxon>Pezizomycotina</taxon>
        <taxon>Eurotiomycetes</taxon>
        <taxon>Eurotiomycetidae</taxon>
        <taxon>Eurotiales</taxon>
        <taxon>Aspergillaceae</taxon>
        <taxon>Penicillium</taxon>
    </lineage>
</organism>
<evidence type="ECO:0000313" key="3">
    <source>
        <dbReference type="Proteomes" id="UP001215712"/>
    </source>
</evidence>
<evidence type="ECO:0000256" key="1">
    <source>
        <dbReference type="SAM" id="MobiDB-lite"/>
    </source>
</evidence>
<dbReference type="EMBL" id="JAQJAN010000003">
    <property type="protein sequence ID" value="KAJ5733593.1"/>
    <property type="molecule type" value="Genomic_DNA"/>
</dbReference>
<evidence type="ECO:0000313" key="2">
    <source>
        <dbReference type="EMBL" id="KAJ5733593.1"/>
    </source>
</evidence>
<reference evidence="2" key="1">
    <citation type="journal article" date="2023" name="IMA Fungus">
        <title>Comparative genomic study of the Penicillium genus elucidates a diverse pangenome and 15 lateral gene transfer events.</title>
        <authorList>
            <person name="Petersen C."/>
            <person name="Sorensen T."/>
            <person name="Nielsen M.R."/>
            <person name="Sondergaard T.E."/>
            <person name="Sorensen J.L."/>
            <person name="Fitzpatrick D.A."/>
            <person name="Frisvad J.C."/>
            <person name="Nielsen K.L."/>
        </authorList>
    </citation>
    <scope>NUCLEOTIDE SEQUENCE</scope>
    <source>
        <strain evidence="2">IBT 17514</strain>
    </source>
</reference>
<feature type="region of interest" description="Disordered" evidence="1">
    <location>
        <begin position="1"/>
        <end position="33"/>
    </location>
</feature>
<reference evidence="2" key="2">
    <citation type="submission" date="2023-01" db="EMBL/GenBank/DDBJ databases">
        <authorList>
            <person name="Petersen C."/>
        </authorList>
    </citation>
    <scope>NUCLEOTIDE SEQUENCE</scope>
    <source>
        <strain evidence="2">IBT 17514</strain>
    </source>
</reference>
<comment type="caution">
    <text evidence="2">The sequence shown here is derived from an EMBL/GenBank/DDBJ whole genome shotgun (WGS) entry which is preliminary data.</text>
</comment>
<dbReference type="Proteomes" id="UP001215712">
    <property type="component" value="Unassembled WGS sequence"/>
</dbReference>
<proteinExistence type="predicted"/>
<protein>
    <submittedName>
        <fullName evidence="2">Uncharacterized protein</fullName>
    </submittedName>
</protein>
<gene>
    <name evidence="2" type="ORF">N7493_002379</name>
</gene>
<keyword evidence="3" id="KW-1185">Reference proteome</keyword>
<sequence length="387" mass="43937">TRNRVSKAPPEPRKSKKSSHSRTDHLDDWSKLPSGWSIDEPDLDPHDLDAQIQRCRERIKENIMSYIFEIRLKVLEEAKADREMLAAPYKDKGLSWDVIQRLENLKGLRCELYEKGDIFEELPNVDAISKAYESGDLDMDGQITYWSHGQKIFKQKKFDWDEFKAVNREHNGCKGFWVEGRTTLGPTSVNALKTVCSTDKDGQYVLPLVLRLGQDPDIKYDPEIEFDFIDDTGCGPLKIYSDDMALLQGPHVAKGLDSPFPQIMGYECMKTADGSISYILAIMVEVNIYNAPKDDPDRQLMIPSWVPAMALVDRGKSIGPAGPNDRLSGRWMRHSLFTATAPGPNQRLYISSNKTGLMEKDMVQKVDPKDIKPMPLTGVFEFGEYVK</sequence>
<name>A0AAD6HSE1_9EURO</name>
<feature type="non-terminal residue" evidence="2">
    <location>
        <position position="1"/>
    </location>
</feature>